<gene>
    <name evidence="2" type="ORF">FJY75_08435</name>
</gene>
<feature type="domain" description="Glycosyltransferase 2-like" evidence="1">
    <location>
        <begin position="1"/>
        <end position="154"/>
    </location>
</feature>
<dbReference type="EMBL" id="VGIY01000206">
    <property type="protein sequence ID" value="MBM3317868.1"/>
    <property type="molecule type" value="Genomic_DNA"/>
</dbReference>
<dbReference type="Gene3D" id="3.90.550.10">
    <property type="entry name" value="Spore Coat Polysaccharide Biosynthesis Protein SpsA, Chain A"/>
    <property type="match status" value="1"/>
</dbReference>
<evidence type="ECO:0000259" key="1">
    <source>
        <dbReference type="Pfam" id="PF00535"/>
    </source>
</evidence>
<protein>
    <submittedName>
        <fullName evidence="2">Glycosyltransferase family 2 protein</fullName>
    </submittedName>
</protein>
<sequence length="232" mass="24876">MPAYNEAARLGIVIGDLFRAAPGTPLLVVDDGSRDGTAEAARAAGAAVVAHPFNLGYGAALQTGYRYALRAGFARVIQMDADGQHDPGSLERIVAALDEGADLVLGSRFLDLTSYRPPLARRAGMGLFRTLAAILLRRRLSDVTTGYQGLSRRLVDFYDRRGIFPPDYPDANIIVRAVRAGFRLSEVPARMADNPAGGSIHVGLKPVAYVFKMVFALLVEAGRRLPAPEARG</sequence>
<comment type="caution">
    <text evidence="2">The sequence shown here is derived from an EMBL/GenBank/DDBJ whole genome shotgun (WGS) entry which is preliminary data.</text>
</comment>
<dbReference type="InterPro" id="IPR029044">
    <property type="entry name" value="Nucleotide-diphossugar_trans"/>
</dbReference>
<reference evidence="2" key="1">
    <citation type="submission" date="2019-03" db="EMBL/GenBank/DDBJ databases">
        <title>Lake Tanganyika Metagenome-Assembled Genomes (MAGs).</title>
        <authorList>
            <person name="Tran P."/>
        </authorList>
    </citation>
    <scope>NUCLEOTIDE SEQUENCE</scope>
    <source>
        <strain evidence="2">M_DeepCast_400m_m2_100</strain>
    </source>
</reference>
<dbReference type="InterPro" id="IPR001173">
    <property type="entry name" value="Glyco_trans_2-like"/>
</dbReference>
<dbReference type="PANTHER" id="PTHR48090:SF7">
    <property type="entry name" value="RFBJ PROTEIN"/>
    <property type="match status" value="1"/>
</dbReference>
<organism evidence="2 3">
    <name type="scientific">Eiseniibacteriota bacterium</name>
    <dbReference type="NCBI Taxonomy" id="2212470"/>
    <lineage>
        <taxon>Bacteria</taxon>
        <taxon>Candidatus Eiseniibacteriota</taxon>
    </lineage>
</organism>
<dbReference type="InterPro" id="IPR050256">
    <property type="entry name" value="Glycosyltransferase_2"/>
</dbReference>
<accession>A0A938BP21</accession>
<dbReference type="AlphaFoldDB" id="A0A938BP21"/>
<dbReference type="SUPFAM" id="SSF53448">
    <property type="entry name" value="Nucleotide-diphospho-sugar transferases"/>
    <property type="match status" value="1"/>
</dbReference>
<evidence type="ECO:0000313" key="3">
    <source>
        <dbReference type="Proteomes" id="UP000748308"/>
    </source>
</evidence>
<dbReference type="CDD" id="cd04179">
    <property type="entry name" value="DPM_DPG-synthase_like"/>
    <property type="match status" value="1"/>
</dbReference>
<dbReference type="Proteomes" id="UP000748308">
    <property type="component" value="Unassembled WGS sequence"/>
</dbReference>
<name>A0A938BP21_UNCEI</name>
<dbReference type="Pfam" id="PF00535">
    <property type="entry name" value="Glycos_transf_2"/>
    <property type="match status" value="1"/>
</dbReference>
<proteinExistence type="predicted"/>
<dbReference type="PANTHER" id="PTHR48090">
    <property type="entry name" value="UNDECAPRENYL-PHOSPHATE 4-DEOXY-4-FORMAMIDO-L-ARABINOSE TRANSFERASE-RELATED"/>
    <property type="match status" value="1"/>
</dbReference>
<evidence type="ECO:0000313" key="2">
    <source>
        <dbReference type="EMBL" id="MBM3317868.1"/>
    </source>
</evidence>